<evidence type="ECO:0000313" key="1">
    <source>
        <dbReference type="EMBL" id="MBW0478743.1"/>
    </source>
</evidence>
<dbReference type="EMBL" id="AVOT02005304">
    <property type="protein sequence ID" value="MBW0478743.1"/>
    <property type="molecule type" value="Genomic_DNA"/>
</dbReference>
<dbReference type="AlphaFoldDB" id="A0A9Q3C7X9"/>
<protein>
    <submittedName>
        <fullName evidence="1">Uncharacterized protein</fullName>
    </submittedName>
</protein>
<evidence type="ECO:0000313" key="2">
    <source>
        <dbReference type="Proteomes" id="UP000765509"/>
    </source>
</evidence>
<reference evidence="1" key="1">
    <citation type="submission" date="2021-03" db="EMBL/GenBank/DDBJ databases">
        <title>Draft genome sequence of rust myrtle Austropuccinia psidii MF-1, a brazilian biotype.</title>
        <authorList>
            <person name="Quecine M.C."/>
            <person name="Pachon D.M.R."/>
            <person name="Bonatelli M.L."/>
            <person name="Correr F.H."/>
            <person name="Franceschini L.M."/>
            <person name="Leite T.F."/>
            <person name="Margarido G.R.A."/>
            <person name="Almeida C.A."/>
            <person name="Ferrarezi J.A."/>
            <person name="Labate C.A."/>
        </authorList>
    </citation>
    <scope>NUCLEOTIDE SEQUENCE</scope>
    <source>
        <strain evidence="1">MF-1</strain>
    </source>
</reference>
<organism evidence="1 2">
    <name type="scientific">Austropuccinia psidii MF-1</name>
    <dbReference type="NCBI Taxonomy" id="1389203"/>
    <lineage>
        <taxon>Eukaryota</taxon>
        <taxon>Fungi</taxon>
        <taxon>Dikarya</taxon>
        <taxon>Basidiomycota</taxon>
        <taxon>Pucciniomycotina</taxon>
        <taxon>Pucciniomycetes</taxon>
        <taxon>Pucciniales</taxon>
        <taxon>Sphaerophragmiaceae</taxon>
        <taxon>Austropuccinia</taxon>
    </lineage>
</organism>
<accession>A0A9Q3C7X9</accession>
<sequence length="254" mass="28070">MLTQADEHQPPDHLVDRLGASCFHCGCPAHWRADFPHTRDMANPHPRSPLPTPFYPARPATPDRHSQQNLGVHYQWERVSQVHFVKHGESDKVLIDTGASIHLSGALCFPSHMHPVFPFRIFFADSNSSILVMQMTTLRPPVKNGMVIVQDVAYSDKITGTILSVGHLFTLGIVPVFDELALLLFVSGFPVTTTFSNNCWWLDVLSAEGTKGLVAVTPSNSLSSFEMNPISHPSTMSLNSCECMSNLATPVIRQ</sequence>
<keyword evidence="2" id="KW-1185">Reference proteome</keyword>
<comment type="caution">
    <text evidence="1">The sequence shown here is derived from an EMBL/GenBank/DDBJ whole genome shotgun (WGS) entry which is preliminary data.</text>
</comment>
<proteinExistence type="predicted"/>
<gene>
    <name evidence="1" type="ORF">O181_018458</name>
</gene>
<dbReference type="Proteomes" id="UP000765509">
    <property type="component" value="Unassembled WGS sequence"/>
</dbReference>
<name>A0A9Q3C7X9_9BASI</name>